<feature type="region of interest" description="Disordered" evidence="9">
    <location>
        <begin position="1"/>
        <end position="26"/>
    </location>
</feature>
<evidence type="ECO:0000256" key="6">
    <source>
        <dbReference type="ARBA" id="ARBA00023136"/>
    </source>
</evidence>
<keyword evidence="13" id="KW-1185">Reference proteome</keyword>
<keyword evidence="3" id="KW-1003">Cell membrane</keyword>
<evidence type="ECO:0000256" key="9">
    <source>
        <dbReference type="SAM" id="MobiDB-lite"/>
    </source>
</evidence>
<evidence type="ECO:0000256" key="1">
    <source>
        <dbReference type="ARBA" id="ARBA00002598"/>
    </source>
</evidence>
<evidence type="ECO:0000256" key="8">
    <source>
        <dbReference type="ARBA" id="ARBA00035585"/>
    </source>
</evidence>
<reference evidence="12" key="3">
    <citation type="submission" date="2017-01" db="EMBL/GenBank/DDBJ databases">
        <authorList>
            <person name="Mah S.A."/>
            <person name="Swanson W.J."/>
            <person name="Moy G.W."/>
            <person name="Vacquier V.D."/>
        </authorList>
    </citation>
    <scope>NUCLEOTIDE SEQUENCE [LARGE SCALE GENOMIC DNA]</scope>
    <source>
        <strain evidence="12">65</strain>
    </source>
</reference>
<dbReference type="InterPro" id="IPR003691">
    <property type="entry name" value="FluC"/>
</dbReference>
<evidence type="ECO:0000256" key="10">
    <source>
        <dbReference type="SAM" id="Phobius"/>
    </source>
</evidence>
<dbReference type="GO" id="GO:1903425">
    <property type="term" value="F:fluoride transmembrane transporter activity"/>
    <property type="evidence" value="ECO:0007669"/>
    <property type="project" value="TreeGrafter"/>
</dbReference>
<dbReference type="OrthoDB" id="409792at2759"/>
<feature type="transmembrane region" description="Helical" evidence="10">
    <location>
        <begin position="240"/>
        <end position="260"/>
    </location>
</feature>
<comment type="similarity">
    <text evidence="7">Belongs to the fluoride channel Fluc/FEX (TC 1.A.43) family.</text>
</comment>
<feature type="transmembrane region" description="Helical" evidence="10">
    <location>
        <begin position="183"/>
        <end position="204"/>
    </location>
</feature>
<reference evidence="13" key="2">
    <citation type="journal article" date="2017" name="Genome Announc.">
        <title>Genome sequences of Cyberlindnera fabianii 65, Pichia kudriavzevii 129, and Saccharomyces cerevisiae 131 isolated from fermented masau fruits in Zimbabwe.</title>
        <authorList>
            <person name="van Rijswijck I.M.H."/>
            <person name="Derks M.F.L."/>
            <person name="Abee T."/>
            <person name="de Ridder D."/>
            <person name="Smid E.J."/>
        </authorList>
    </citation>
    <scope>NUCLEOTIDE SEQUENCE [LARGE SCALE GENOMIC DNA]</scope>
    <source>
        <strain evidence="13">65</strain>
    </source>
</reference>
<dbReference type="Proteomes" id="UP000189513">
    <property type="component" value="Unassembled WGS sequence"/>
</dbReference>
<keyword evidence="6 10" id="KW-0472">Membrane</keyword>
<evidence type="ECO:0000256" key="3">
    <source>
        <dbReference type="ARBA" id="ARBA00022475"/>
    </source>
</evidence>
<feature type="transmembrane region" description="Helical" evidence="10">
    <location>
        <begin position="211"/>
        <end position="228"/>
    </location>
</feature>
<reference evidence="11" key="1">
    <citation type="journal article" date="2014" name="Genome Announc.">
        <title>Genome sequence of the yeast Cyberlindnera fabianii (Hansenula fabianii).</title>
        <authorList>
            <person name="Freel K.C."/>
            <person name="Sarilar V."/>
            <person name="Neuveglise C."/>
            <person name="Devillers H."/>
            <person name="Friedrich A."/>
            <person name="Schacherer J."/>
        </authorList>
    </citation>
    <scope>NUCLEOTIDE SEQUENCE</scope>
    <source>
        <strain evidence="11">YJS4271</strain>
    </source>
</reference>
<proteinExistence type="inferred from homology"/>
<evidence type="ECO:0000256" key="4">
    <source>
        <dbReference type="ARBA" id="ARBA00022692"/>
    </source>
</evidence>
<dbReference type="GO" id="GO:0005886">
    <property type="term" value="C:plasma membrane"/>
    <property type="evidence" value="ECO:0007669"/>
    <property type="project" value="UniProtKB-SubCell"/>
</dbReference>
<dbReference type="AlphaFoldDB" id="A0A061ASG7"/>
<name>A0A061ASG7_CYBFA</name>
<evidence type="ECO:0000313" key="12">
    <source>
        <dbReference type="EMBL" id="ONH69561.1"/>
    </source>
</evidence>
<dbReference type="STRING" id="36022.A0A061ASG7"/>
<dbReference type="Pfam" id="PF02537">
    <property type="entry name" value="CRCB"/>
    <property type="match status" value="2"/>
</dbReference>
<dbReference type="PANTHER" id="PTHR28259:SF1">
    <property type="entry name" value="FLUORIDE EXPORT PROTEIN 1-RELATED"/>
    <property type="match status" value="1"/>
</dbReference>
<dbReference type="VEuPathDB" id="FungiDB:BON22_0198"/>
<sequence>MTSSTQDPDHETLELYDSIPEESSTRPSTRFNEVRLLCILSFFAIVGVLARKGITVLTTYDGSFLGGVIWANFAACVVMGLATQSSEFWKDEPVPKAKIQLYTGITTGFCGTFSSFSSLILEAFIKSADIQIGHYYHYRNGAYGIMECASVMISHICISIAGLHFGKHLMKFHDRKTPLNIGILENVVAVAGIASWIAVIVLIVIKSWRSWTFACIVSPIACWTRFYVSKWLNPKVSGFPMGTFTVNVAASVILAILNLLNRGKTSHDGRLVNSILSCHMIQGLEDGFCGTLSTVSTFVAELYTLKSPRSYRYGFVSLAVSYILMLLILGSYNWTIGLTDPLCS</sequence>
<dbReference type="PANTHER" id="PTHR28259">
    <property type="entry name" value="FLUORIDE EXPORT PROTEIN 1-RELATED"/>
    <property type="match status" value="1"/>
</dbReference>
<evidence type="ECO:0000256" key="2">
    <source>
        <dbReference type="ARBA" id="ARBA00004651"/>
    </source>
</evidence>
<comment type="catalytic activity">
    <reaction evidence="8">
        <text>fluoride(in) = fluoride(out)</text>
        <dbReference type="Rhea" id="RHEA:76159"/>
        <dbReference type="ChEBI" id="CHEBI:17051"/>
    </reaction>
    <physiologicalReaction direction="left-to-right" evidence="8">
        <dbReference type="Rhea" id="RHEA:76160"/>
    </physiologicalReaction>
</comment>
<protein>
    <submittedName>
        <fullName evidence="11">CYFA0S01e14796g1_1</fullName>
    </submittedName>
    <submittedName>
        <fullName evidence="12">Putative fluoride ion transporter CrcB</fullName>
    </submittedName>
</protein>
<evidence type="ECO:0000313" key="13">
    <source>
        <dbReference type="Proteomes" id="UP000189513"/>
    </source>
</evidence>
<comment type="subcellular location">
    <subcellularLocation>
        <location evidence="2">Cell membrane</location>
        <topology evidence="2">Multi-pass membrane protein</topology>
    </subcellularLocation>
</comment>
<feature type="transmembrane region" description="Helical" evidence="10">
    <location>
        <begin position="62"/>
        <end position="81"/>
    </location>
</feature>
<feature type="transmembrane region" description="Helical" evidence="10">
    <location>
        <begin position="101"/>
        <end position="121"/>
    </location>
</feature>
<dbReference type="EMBL" id="LK052886">
    <property type="protein sequence ID" value="CDR37679.1"/>
    <property type="molecule type" value="Genomic_DNA"/>
</dbReference>
<evidence type="ECO:0000256" key="7">
    <source>
        <dbReference type="ARBA" id="ARBA00035120"/>
    </source>
</evidence>
<organism evidence="11">
    <name type="scientific">Cyberlindnera fabianii</name>
    <name type="common">Yeast</name>
    <name type="synonym">Hansenula fabianii</name>
    <dbReference type="NCBI Taxonomy" id="36022"/>
    <lineage>
        <taxon>Eukaryota</taxon>
        <taxon>Fungi</taxon>
        <taxon>Dikarya</taxon>
        <taxon>Ascomycota</taxon>
        <taxon>Saccharomycotina</taxon>
        <taxon>Saccharomycetes</taxon>
        <taxon>Phaffomycetales</taxon>
        <taxon>Phaffomycetaceae</taxon>
        <taxon>Cyberlindnera</taxon>
    </lineage>
</organism>
<dbReference type="EMBL" id="MPUK01000001">
    <property type="protein sequence ID" value="ONH69561.1"/>
    <property type="molecule type" value="Genomic_DNA"/>
</dbReference>
<dbReference type="OMA" id="ADGYCGC"/>
<keyword evidence="5 10" id="KW-1133">Transmembrane helix</keyword>
<accession>A0A061ASG7</accession>
<gene>
    <name evidence="12" type="ORF">BON22_0198</name>
    <name evidence="11" type="ORF">CYFA0S_01e14796g</name>
</gene>
<feature type="transmembrane region" description="Helical" evidence="10">
    <location>
        <begin position="142"/>
        <end position="163"/>
    </location>
</feature>
<feature type="transmembrane region" description="Helical" evidence="10">
    <location>
        <begin position="34"/>
        <end position="50"/>
    </location>
</feature>
<keyword evidence="4 10" id="KW-0812">Transmembrane</keyword>
<evidence type="ECO:0000256" key="5">
    <source>
        <dbReference type="ARBA" id="ARBA00022989"/>
    </source>
</evidence>
<evidence type="ECO:0000313" key="11">
    <source>
        <dbReference type="EMBL" id="CDR37679.1"/>
    </source>
</evidence>
<feature type="transmembrane region" description="Helical" evidence="10">
    <location>
        <begin position="313"/>
        <end position="332"/>
    </location>
</feature>
<comment type="function">
    <text evidence="1">Fluoride channel required for the rapid expulsion of cytoplasmic fluoride.</text>
</comment>